<evidence type="ECO:0000313" key="1">
    <source>
        <dbReference type="EMBL" id="GGI14435.1"/>
    </source>
</evidence>
<organism evidence="1 2">
    <name type="scientific">Galliscardovia ingluviei</name>
    <dbReference type="NCBI Taxonomy" id="1769422"/>
    <lineage>
        <taxon>Bacteria</taxon>
        <taxon>Bacillati</taxon>
        <taxon>Actinomycetota</taxon>
        <taxon>Actinomycetes</taxon>
        <taxon>Bifidobacteriales</taxon>
        <taxon>Bifidobacteriaceae</taxon>
        <taxon>Galliscardovia</taxon>
    </lineage>
</organism>
<comment type="caution">
    <text evidence="1">The sequence shown here is derived from an EMBL/GenBank/DDBJ whole genome shotgun (WGS) entry which is preliminary data.</text>
</comment>
<name>A0A8J3EWW1_9BIFI</name>
<sequence length="44" mass="4959">MSGEEAVACERVKIENANYYEEMRYIVYVSATMCIISSVCVTAM</sequence>
<gene>
    <name evidence="1" type="ORF">GCM10007377_10920</name>
</gene>
<reference evidence="1" key="1">
    <citation type="journal article" date="2014" name="Int. J. Syst. Evol. Microbiol.">
        <title>Complete genome sequence of Corynebacterium casei LMG S-19264T (=DSM 44701T), isolated from a smear-ripened cheese.</title>
        <authorList>
            <consortium name="US DOE Joint Genome Institute (JGI-PGF)"/>
            <person name="Walter F."/>
            <person name="Albersmeier A."/>
            <person name="Kalinowski J."/>
            <person name="Ruckert C."/>
        </authorList>
    </citation>
    <scope>NUCLEOTIDE SEQUENCE</scope>
    <source>
        <strain evidence="1">CCM 8606</strain>
    </source>
</reference>
<evidence type="ECO:0000313" key="2">
    <source>
        <dbReference type="Proteomes" id="UP000619536"/>
    </source>
</evidence>
<dbReference type="AlphaFoldDB" id="A0A8J3EWW1"/>
<keyword evidence="2" id="KW-1185">Reference proteome</keyword>
<reference evidence="1" key="2">
    <citation type="submission" date="2020-09" db="EMBL/GenBank/DDBJ databases">
        <authorList>
            <person name="Sun Q."/>
            <person name="Sedlacek I."/>
        </authorList>
    </citation>
    <scope>NUCLEOTIDE SEQUENCE</scope>
    <source>
        <strain evidence="1">CCM 8606</strain>
    </source>
</reference>
<protein>
    <submittedName>
        <fullName evidence="1">Uncharacterized protein</fullName>
    </submittedName>
</protein>
<accession>A0A8J3EWW1</accession>
<proteinExistence type="predicted"/>
<dbReference type="Proteomes" id="UP000619536">
    <property type="component" value="Unassembled WGS sequence"/>
</dbReference>
<dbReference type="EMBL" id="BMDH01000002">
    <property type="protein sequence ID" value="GGI14435.1"/>
    <property type="molecule type" value="Genomic_DNA"/>
</dbReference>